<evidence type="ECO:0000259" key="1">
    <source>
        <dbReference type="Pfam" id="PF13655"/>
    </source>
</evidence>
<protein>
    <submittedName>
        <fullName evidence="2">Ycf13</fullName>
    </submittedName>
</protein>
<proteinExistence type="predicted"/>
<gene>
    <name evidence="2" type="primary">ycf13</name>
</gene>
<feature type="domain" description="Reverse transcriptase N-terminal" evidence="1">
    <location>
        <begin position="9"/>
        <end position="85"/>
    </location>
</feature>
<evidence type="ECO:0000313" key="2">
    <source>
        <dbReference type="EMBL" id="AMD08023.1"/>
    </source>
</evidence>
<sequence>MVFYGYNSSSWHRSYAFIFTIQRRIFKSSYILDFKTSLILQKLILQSNSARLLSIRDVTQISSAKKVSGVDDKISLSFSERFQLNEYVKKNLNNWFPSALKKVLIINKEGNAQVCKIPTISDRVWLELVRKSIEPAHEATFHPRNFGFRVSRSLYEIQNSFFLNLSRASYGWQKRFLKLHLSDDFLSFDTNVVLNKIIVPRSIKLGILRSLKNGLYLSFSSLTFEIIPFIVLLSNIFFSGLESIHPCVKVGSEIIFFLKPNDDESKLIKNLEKFFSNIGITIKGDFYLSSGSDGFEILVWYFKLSSYNNFICLPALKDYRKFLLRFKRIINNSNYGSEVKATKIFPLVKEWKFYHKFSFLKGSRFSLFYLKKKCLKTFSKETKHDFYSSKKLMDKCFTKISSSEIQSFERKTFLSPYFGHLIFCFGKSSTKFIIYFQGKLNYFCIHCGMGFYV</sequence>
<dbReference type="Pfam" id="PF13655">
    <property type="entry name" value="RVT_N"/>
    <property type="match status" value="1"/>
</dbReference>
<dbReference type="InterPro" id="IPR025960">
    <property type="entry name" value="RVT_N"/>
</dbReference>
<geneLocation type="chloroplast" evidence="2"/>
<keyword evidence="2" id="KW-0150">Chloroplast</keyword>
<accession>A0A1B0UKY0</accession>
<reference evidence="2" key="1">
    <citation type="journal article" date="2016" name="J. Eukaryot. Microbiol.">
        <title>The Chloroplast Genome of Euglena mutabilis-Cluster Arrangement, Intron Analysis, and Intrageneric Trends.</title>
        <authorList>
            <person name="Dabbagh N."/>
            <person name="Preisfeld A."/>
        </authorList>
    </citation>
    <scope>NUCLEOTIDE SEQUENCE</scope>
</reference>
<organism evidence="2">
    <name type="scientific">Euglena mutabilis</name>
    <dbReference type="NCBI Taxonomy" id="38275"/>
    <lineage>
        <taxon>Eukaryota</taxon>
        <taxon>Discoba</taxon>
        <taxon>Euglenozoa</taxon>
        <taxon>Euglenida</taxon>
        <taxon>Spirocuta</taxon>
        <taxon>Euglenophyceae</taxon>
        <taxon>Euglenales</taxon>
        <taxon>Euglenaceae</taxon>
        <taxon>Euglena</taxon>
    </lineage>
</organism>
<dbReference type="EMBL" id="KT223519">
    <property type="protein sequence ID" value="AMD08023.1"/>
    <property type="molecule type" value="Genomic_DNA"/>
</dbReference>
<name>A0A1B0UKY0_EUGMU</name>
<keyword evidence="2" id="KW-0934">Plastid</keyword>
<dbReference type="AlphaFoldDB" id="A0A1B0UKY0"/>